<name>J3LUM1_ORYBR</name>
<reference evidence="2" key="2">
    <citation type="submission" date="2013-04" db="UniProtKB">
        <authorList>
            <consortium name="EnsemblPlants"/>
        </authorList>
    </citation>
    <scope>IDENTIFICATION</scope>
</reference>
<reference evidence="2" key="1">
    <citation type="journal article" date="2013" name="Nat. Commun.">
        <title>Whole-genome sequencing of Oryza brachyantha reveals mechanisms underlying Oryza genome evolution.</title>
        <authorList>
            <person name="Chen J."/>
            <person name="Huang Q."/>
            <person name="Gao D."/>
            <person name="Wang J."/>
            <person name="Lang Y."/>
            <person name="Liu T."/>
            <person name="Li B."/>
            <person name="Bai Z."/>
            <person name="Luis Goicoechea J."/>
            <person name="Liang C."/>
            <person name="Chen C."/>
            <person name="Zhang W."/>
            <person name="Sun S."/>
            <person name="Liao Y."/>
            <person name="Zhang X."/>
            <person name="Yang L."/>
            <person name="Song C."/>
            <person name="Wang M."/>
            <person name="Shi J."/>
            <person name="Liu G."/>
            <person name="Liu J."/>
            <person name="Zhou H."/>
            <person name="Zhou W."/>
            <person name="Yu Q."/>
            <person name="An N."/>
            <person name="Chen Y."/>
            <person name="Cai Q."/>
            <person name="Wang B."/>
            <person name="Liu B."/>
            <person name="Min J."/>
            <person name="Huang Y."/>
            <person name="Wu H."/>
            <person name="Li Z."/>
            <person name="Zhang Y."/>
            <person name="Yin Y."/>
            <person name="Song W."/>
            <person name="Jiang J."/>
            <person name="Jackson S.A."/>
            <person name="Wing R.A."/>
            <person name="Wang J."/>
            <person name="Chen M."/>
        </authorList>
    </citation>
    <scope>NUCLEOTIDE SEQUENCE [LARGE SCALE GENOMIC DNA]</scope>
    <source>
        <strain evidence="2">cv. IRGC 101232</strain>
    </source>
</reference>
<feature type="region of interest" description="Disordered" evidence="1">
    <location>
        <begin position="1"/>
        <end position="99"/>
    </location>
</feature>
<sequence>MALDESFKRPGTIPFKWELQPGVPKQQQQQQPSPRHHGEGSGGATTGSSSTSSPAPASLLLPPRLALPPRAHDTGRASSLASTAPSPSPRSSHRRSMSARFTASLVLPFTRPRRGRSRDEADITFTVLYGDKIA</sequence>
<dbReference type="GeneID" id="102701627"/>
<evidence type="ECO:0000313" key="3">
    <source>
        <dbReference type="Proteomes" id="UP000006038"/>
    </source>
</evidence>
<gene>
    <name evidence="2" type="primary">LOC102701627</name>
</gene>
<accession>J3LUM1</accession>
<keyword evidence="3" id="KW-1185">Reference proteome</keyword>
<evidence type="ECO:0000256" key="1">
    <source>
        <dbReference type="SAM" id="MobiDB-lite"/>
    </source>
</evidence>
<dbReference type="eggNOG" id="ENOG502R3N4">
    <property type="taxonomic scope" value="Eukaryota"/>
</dbReference>
<dbReference type="EnsemblPlants" id="OB03G47470.1">
    <property type="protein sequence ID" value="OB03G47470.1"/>
    <property type="gene ID" value="OB03G47470"/>
</dbReference>
<proteinExistence type="predicted"/>
<feature type="compositionally biased region" description="Low complexity" evidence="1">
    <location>
        <begin position="46"/>
        <end position="69"/>
    </location>
</feature>
<organism evidence="2">
    <name type="scientific">Oryza brachyantha</name>
    <name type="common">malo sina</name>
    <dbReference type="NCBI Taxonomy" id="4533"/>
    <lineage>
        <taxon>Eukaryota</taxon>
        <taxon>Viridiplantae</taxon>
        <taxon>Streptophyta</taxon>
        <taxon>Embryophyta</taxon>
        <taxon>Tracheophyta</taxon>
        <taxon>Spermatophyta</taxon>
        <taxon>Magnoliopsida</taxon>
        <taxon>Liliopsida</taxon>
        <taxon>Poales</taxon>
        <taxon>Poaceae</taxon>
        <taxon>BOP clade</taxon>
        <taxon>Oryzoideae</taxon>
        <taxon>Oryzeae</taxon>
        <taxon>Oryzinae</taxon>
        <taxon>Oryza</taxon>
    </lineage>
</organism>
<dbReference type="Proteomes" id="UP000006038">
    <property type="component" value="Chromosome 3"/>
</dbReference>
<feature type="compositionally biased region" description="Low complexity" evidence="1">
    <location>
        <begin position="76"/>
        <end position="85"/>
    </location>
</feature>
<dbReference type="OMA" id="CACASIE"/>
<dbReference type="PANTHER" id="PTHR35466">
    <property type="entry name" value="SERINE/ARGININE REPETITIVE MATRIX PROTEIN 1"/>
    <property type="match status" value="1"/>
</dbReference>
<dbReference type="OrthoDB" id="685203at2759"/>
<dbReference type="KEGG" id="obr:102701627"/>
<dbReference type="PANTHER" id="PTHR35466:SF4">
    <property type="entry name" value="EXPRESSED PROTEIN"/>
    <property type="match status" value="1"/>
</dbReference>
<dbReference type="RefSeq" id="XP_006652003.1">
    <property type="nucleotide sequence ID" value="XM_006651940.1"/>
</dbReference>
<protein>
    <submittedName>
        <fullName evidence="2">Uncharacterized protein</fullName>
    </submittedName>
</protein>
<evidence type="ECO:0000313" key="2">
    <source>
        <dbReference type="EnsemblPlants" id="OB03G47470.1"/>
    </source>
</evidence>
<dbReference type="AlphaFoldDB" id="J3LUM1"/>
<dbReference type="HOGENOM" id="CLU_137068_0_0_1"/>
<dbReference type="Gramene" id="OB03G47470.1">
    <property type="protein sequence ID" value="OB03G47470.1"/>
    <property type="gene ID" value="OB03G47470"/>
</dbReference>